<organism evidence="2 3">
    <name type="scientific">Kitasatospora phosalacinea</name>
    <dbReference type="NCBI Taxonomy" id="2065"/>
    <lineage>
        <taxon>Bacteria</taxon>
        <taxon>Bacillati</taxon>
        <taxon>Actinomycetota</taxon>
        <taxon>Actinomycetes</taxon>
        <taxon>Kitasatosporales</taxon>
        <taxon>Streptomycetaceae</taxon>
        <taxon>Kitasatospora</taxon>
    </lineage>
</organism>
<sequence length="125" mass="14261">MTALVRHAMHITDGLLLDPVALRDQLEDFEETIAEHTGDEDPDLDDVAVRLTPLDPKRPARDLLEDLLTGIHGCWLLHSESAEPDDEDEDLGSAEDWDDEHQRRSRERFAHLVRTTAATHHDRLI</sequence>
<dbReference type="EMBL" id="JBHYPX010000090">
    <property type="protein sequence ID" value="MFE1356480.1"/>
    <property type="molecule type" value="Genomic_DNA"/>
</dbReference>
<dbReference type="RefSeq" id="WP_380318740.1">
    <property type="nucleotide sequence ID" value="NZ_JBHYPW010000007.1"/>
</dbReference>
<feature type="compositionally biased region" description="Acidic residues" evidence="1">
    <location>
        <begin position="82"/>
        <end position="99"/>
    </location>
</feature>
<evidence type="ECO:0000256" key="1">
    <source>
        <dbReference type="SAM" id="MobiDB-lite"/>
    </source>
</evidence>
<keyword evidence="3" id="KW-1185">Reference proteome</keyword>
<protein>
    <submittedName>
        <fullName evidence="2">Uncharacterized protein</fullName>
    </submittedName>
</protein>
<accession>A0ABW6GUV2</accession>
<gene>
    <name evidence="2" type="ORF">ACFW6T_31335</name>
</gene>
<comment type="caution">
    <text evidence="2">The sequence shown here is derived from an EMBL/GenBank/DDBJ whole genome shotgun (WGS) entry which is preliminary data.</text>
</comment>
<name>A0ABW6GUV2_9ACTN</name>
<proteinExistence type="predicted"/>
<evidence type="ECO:0000313" key="3">
    <source>
        <dbReference type="Proteomes" id="UP001599542"/>
    </source>
</evidence>
<dbReference type="Proteomes" id="UP001599542">
    <property type="component" value="Unassembled WGS sequence"/>
</dbReference>
<reference evidence="2 3" key="1">
    <citation type="submission" date="2024-09" db="EMBL/GenBank/DDBJ databases">
        <title>The Natural Products Discovery Center: Release of the First 8490 Sequenced Strains for Exploring Actinobacteria Biosynthetic Diversity.</title>
        <authorList>
            <person name="Kalkreuter E."/>
            <person name="Kautsar S.A."/>
            <person name="Yang D."/>
            <person name="Bader C.D."/>
            <person name="Teijaro C.N."/>
            <person name="Fluegel L."/>
            <person name="Davis C.M."/>
            <person name="Simpson J.R."/>
            <person name="Lauterbach L."/>
            <person name="Steele A.D."/>
            <person name="Gui C."/>
            <person name="Meng S."/>
            <person name="Li G."/>
            <person name="Viehrig K."/>
            <person name="Ye F."/>
            <person name="Su P."/>
            <person name="Kiefer A.F."/>
            <person name="Nichols A."/>
            <person name="Cepeda A.J."/>
            <person name="Yan W."/>
            <person name="Fan B."/>
            <person name="Jiang Y."/>
            <person name="Adhikari A."/>
            <person name="Zheng C.-J."/>
            <person name="Schuster L."/>
            <person name="Cowan T.M."/>
            <person name="Smanski M.J."/>
            <person name="Chevrette M.G."/>
            <person name="De Carvalho L.P.S."/>
            <person name="Shen B."/>
        </authorList>
    </citation>
    <scope>NUCLEOTIDE SEQUENCE [LARGE SCALE GENOMIC DNA]</scope>
    <source>
        <strain evidence="2 3">NPDC058753</strain>
    </source>
</reference>
<evidence type="ECO:0000313" key="2">
    <source>
        <dbReference type="EMBL" id="MFE1356480.1"/>
    </source>
</evidence>
<feature type="region of interest" description="Disordered" evidence="1">
    <location>
        <begin position="80"/>
        <end position="103"/>
    </location>
</feature>